<evidence type="ECO:0008006" key="3">
    <source>
        <dbReference type="Google" id="ProtNLM"/>
    </source>
</evidence>
<gene>
    <name evidence="1" type="ordered locus">Marky_0089</name>
</gene>
<name>F2NKT9_MARHT</name>
<evidence type="ECO:0000313" key="2">
    <source>
        <dbReference type="Proteomes" id="UP000007030"/>
    </source>
</evidence>
<keyword evidence="2" id="KW-1185">Reference proteome</keyword>
<dbReference type="Gene3D" id="1.25.40.10">
    <property type="entry name" value="Tetratricopeptide repeat domain"/>
    <property type="match status" value="2"/>
</dbReference>
<dbReference type="AlphaFoldDB" id="F2NKT9"/>
<dbReference type="SUPFAM" id="SSF48452">
    <property type="entry name" value="TPR-like"/>
    <property type="match status" value="1"/>
</dbReference>
<dbReference type="OrthoDB" id="31396at2"/>
<reference evidence="1 2" key="1">
    <citation type="journal article" date="2012" name="Stand. Genomic Sci.">
        <title>Complete genome sequence of the aerobic, heterotroph Marinithermus hydrothermalis type strain (T1(T)) from a deep-sea hydrothermal vent chimney.</title>
        <authorList>
            <person name="Copeland A."/>
            <person name="Gu W."/>
            <person name="Yasawong M."/>
            <person name="Lapidus A."/>
            <person name="Lucas S."/>
            <person name="Deshpande S."/>
            <person name="Pagani I."/>
            <person name="Tapia R."/>
            <person name="Cheng J.F."/>
            <person name="Goodwin L.A."/>
            <person name="Pitluck S."/>
            <person name="Liolios K."/>
            <person name="Ivanova N."/>
            <person name="Mavromatis K."/>
            <person name="Mikhailova N."/>
            <person name="Pati A."/>
            <person name="Chen A."/>
            <person name="Palaniappan K."/>
            <person name="Land M."/>
            <person name="Pan C."/>
            <person name="Brambilla E.M."/>
            <person name="Rohde M."/>
            <person name="Tindall B.J."/>
            <person name="Sikorski J."/>
            <person name="Goker M."/>
            <person name="Detter J.C."/>
            <person name="Bristow J."/>
            <person name="Eisen J.A."/>
            <person name="Markowitz V."/>
            <person name="Hugenholtz P."/>
            <person name="Kyrpides N.C."/>
            <person name="Klenk H.P."/>
            <person name="Woyke T."/>
        </authorList>
    </citation>
    <scope>NUCLEOTIDE SEQUENCE [LARGE SCALE GENOMIC DNA]</scope>
    <source>
        <strain evidence="2">DSM 14884 / JCM 11576 / T1</strain>
    </source>
</reference>
<dbReference type="KEGG" id="mhd:Marky_0089"/>
<protein>
    <recommendedName>
        <fullName evidence="3">Tetratricopeptide TPR_1 repeat-containing protein</fullName>
    </recommendedName>
</protein>
<evidence type="ECO:0000313" key="1">
    <source>
        <dbReference type="EMBL" id="AEB10852.1"/>
    </source>
</evidence>
<dbReference type="RefSeq" id="WP_013702907.1">
    <property type="nucleotide sequence ID" value="NC_015387.1"/>
</dbReference>
<sequence length="226" mass="25392">MRKVVFILGILCGLVWAQPKALIAEGRFQEAYAQALEANTAKSLALAAQAASFQAIYLAENDAEREMWFSRAEQAARRAIELDPNYAEGYFELGRALGRLAQYRGILQSLFLASEVRNVLNKTLELDPQHAGARTALALWNLELAQRGVGFLYGARMDRVIPLFEEAIALEPEVIIHRVEYAEALSRMNRTEQARAQLEAALSLPAQSARDRFDQERARRMLAELE</sequence>
<organism evidence="1 2">
    <name type="scientific">Marinithermus hydrothermalis (strain DSM 14884 / JCM 11576 / T1)</name>
    <dbReference type="NCBI Taxonomy" id="869210"/>
    <lineage>
        <taxon>Bacteria</taxon>
        <taxon>Thermotogati</taxon>
        <taxon>Deinococcota</taxon>
        <taxon>Deinococci</taxon>
        <taxon>Thermales</taxon>
        <taxon>Thermaceae</taxon>
        <taxon>Marinithermus</taxon>
    </lineage>
</organism>
<dbReference type="eggNOG" id="COG0457">
    <property type="taxonomic scope" value="Bacteria"/>
</dbReference>
<dbReference type="STRING" id="869210.Marky_0089"/>
<accession>F2NKT9</accession>
<dbReference type="Proteomes" id="UP000007030">
    <property type="component" value="Chromosome"/>
</dbReference>
<proteinExistence type="predicted"/>
<dbReference type="EMBL" id="CP002630">
    <property type="protein sequence ID" value="AEB10852.1"/>
    <property type="molecule type" value="Genomic_DNA"/>
</dbReference>
<dbReference type="InterPro" id="IPR011990">
    <property type="entry name" value="TPR-like_helical_dom_sf"/>
</dbReference>
<dbReference type="HOGENOM" id="CLU_056126_0_0_0"/>
<dbReference type="Pfam" id="PF13431">
    <property type="entry name" value="TPR_17"/>
    <property type="match status" value="1"/>
</dbReference>